<keyword evidence="4" id="KW-1185">Reference proteome</keyword>
<dbReference type="PANTHER" id="PTHR22946">
    <property type="entry name" value="DIENELACTONE HYDROLASE DOMAIN-CONTAINING PROTEIN-RELATED"/>
    <property type="match status" value="1"/>
</dbReference>
<dbReference type="PANTHER" id="PTHR22946:SF12">
    <property type="entry name" value="CONIDIAL PIGMENT BIOSYNTHESIS PROTEIN AYG1 (AFU_ORTHOLOGUE AFUA_2G17550)"/>
    <property type="match status" value="1"/>
</dbReference>
<protein>
    <submittedName>
        <fullName evidence="3">Alpha/beta hydrolase</fullName>
    </submittedName>
</protein>
<dbReference type="RefSeq" id="WP_200170802.1">
    <property type="nucleotide sequence ID" value="NZ_BAABKQ010000001.1"/>
</dbReference>
<gene>
    <name evidence="3" type="ORF">GCM10023353_11350</name>
</gene>
<dbReference type="PROSITE" id="PS51318">
    <property type="entry name" value="TAT"/>
    <property type="match status" value="1"/>
</dbReference>
<keyword evidence="3" id="KW-0378">Hydrolase</keyword>
<name>A0ABP9CER5_9ACTN</name>
<accession>A0ABP9CER5</accession>
<comment type="similarity">
    <text evidence="1">Belongs to the AB hydrolase superfamily.</text>
</comment>
<evidence type="ECO:0000256" key="2">
    <source>
        <dbReference type="SAM" id="SignalP"/>
    </source>
</evidence>
<evidence type="ECO:0000256" key="1">
    <source>
        <dbReference type="ARBA" id="ARBA00008645"/>
    </source>
</evidence>
<dbReference type="SUPFAM" id="SSF53474">
    <property type="entry name" value="alpha/beta-Hydrolases"/>
    <property type="match status" value="1"/>
</dbReference>
<feature type="signal peptide" evidence="2">
    <location>
        <begin position="1"/>
        <end position="31"/>
    </location>
</feature>
<proteinExistence type="inferred from homology"/>
<dbReference type="InterPro" id="IPR050261">
    <property type="entry name" value="FrsA_esterase"/>
</dbReference>
<keyword evidence="2" id="KW-0732">Signal</keyword>
<feature type="chain" id="PRO_5045313790" evidence="2">
    <location>
        <begin position="32"/>
        <end position="481"/>
    </location>
</feature>
<dbReference type="GO" id="GO:0016787">
    <property type="term" value="F:hydrolase activity"/>
    <property type="evidence" value="ECO:0007669"/>
    <property type="project" value="UniProtKB-KW"/>
</dbReference>
<dbReference type="EMBL" id="BAABKQ010000001">
    <property type="protein sequence ID" value="GAA4809195.1"/>
    <property type="molecule type" value="Genomic_DNA"/>
</dbReference>
<organism evidence="3 4">
    <name type="scientific">Tomitella cavernea</name>
    <dbReference type="NCBI Taxonomy" id="1387982"/>
    <lineage>
        <taxon>Bacteria</taxon>
        <taxon>Bacillati</taxon>
        <taxon>Actinomycetota</taxon>
        <taxon>Actinomycetes</taxon>
        <taxon>Mycobacteriales</taxon>
        <taxon>Tomitella</taxon>
    </lineage>
</organism>
<dbReference type="Proteomes" id="UP001500839">
    <property type="component" value="Unassembled WGS sequence"/>
</dbReference>
<sequence>MAPAAATRRGFLTGALGVGAALGFTACGSNAADGTAPAAGGPIAPSITVAPSPAGTPGSGATPFPSFRLFTDESMNFDALFGLGESTYGISEAGEVITAVNQANAAGADYDGYVTAFRAMGDRVATASDAATAAGDHVTARDTALRAASYYTRALFFVLGTAAPPAEMPLYAEYRRAWDRGIAGAGLAIGARPAAEVLDIPYGDGGLRAWLFRPDDSGSARRTVIINNGSDAQGVELIAYGVRAALDRDWNALVFEGPGQGAMLFERGIPFRPDWEAVITPVVDLLSGRDDVDPNAIALTGWSMGGELVARAAAYEHRLVALVADPPAVDMWRTLPDQVRKIVDPGDPFRTNLIWNETIVPGMTPEQRFTVAKRMEIYTPEAHDAALGGHPTRDFAAVAAQMKKFTVTDAAPQIRCPTLVLDYEGESFYPGQPAEFLSLLTADAKMVTLTAADGAQYHCAPMAPARRNEVVFDWLDSVVPA</sequence>
<dbReference type="InterPro" id="IPR006311">
    <property type="entry name" value="TAT_signal"/>
</dbReference>
<dbReference type="Gene3D" id="3.40.50.1820">
    <property type="entry name" value="alpha/beta hydrolase"/>
    <property type="match status" value="1"/>
</dbReference>
<dbReference type="InterPro" id="IPR029058">
    <property type="entry name" value="AB_hydrolase_fold"/>
</dbReference>
<dbReference type="Gene3D" id="1.20.1440.110">
    <property type="entry name" value="acylaminoacyl peptidase"/>
    <property type="match status" value="1"/>
</dbReference>
<comment type="caution">
    <text evidence="3">The sequence shown here is derived from an EMBL/GenBank/DDBJ whole genome shotgun (WGS) entry which is preliminary data.</text>
</comment>
<evidence type="ECO:0000313" key="4">
    <source>
        <dbReference type="Proteomes" id="UP001500839"/>
    </source>
</evidence>
<evidence type="ECO:0000313" key="3">
    <source>
        <dbReference type="EMBL" id="GAA4809195.1"/>
    </source>
</evidence>
<reference evidence="4" key="1">
    <citation type="journal article" date="2019" name="Int. J. Syst. Evol. Microbiol.">
        <title>The Global Catalogue of Microorganisms (GCM) 10K type strain sequencing project: providing services to taxonomists for standard genome sequencing and annotation.</title>
        <authorList>
            <consortium name="The Broad Institute Genomics Platform"/>
            <consortium name="The Broad Institute Genome Sequencing Center for Infectious Disease"/>
            <person name="Wu L."/>
            <person name="Ma J."/>
        </authorList>
    </citation>
    <scope>NUCLEOTIDE SEQUENCE [LARGE SCALE GENOMIC DNA]</scope>
    <source>
        <strain evidence="4">JCM 18542</strain>
    </source>
</reference>